<organism evidence="11 12">
    <name type="scientific">Cryomorpha ignava</name>
    <dbReference type="NCBI Taxonomy" id="101383"/>
    <lineage>
        <taxon>Bacteria</taxon>
        <taxon>Pseudomonadati</taxon>
        <taxon>Bacteroidota</taxon>
        <taxon>Flavobacteriia</taxon>
        <taxon>Flavobacteriales</taxon>
        <taxon>Cryomorphaceae</taxon>
        <taxon>Cryomorpha</taxon>
    </lineage>
</organism>
<dbReference type="GO" id="GO:0070497">
    <property type="term" value="F:6-carboxytetrahydropterin synthase activity"/>
    <property type="evidence" value="ECO:0007669"/>
    <property type="project" value="UniProtKB-EC"/>
</dbReference>
<dbReference type="PIRSF" id="PIRSF006113">
    <property type="entry name" value="PTP_synth"/>
    <property type="match status" value="1"/>
</dbReference>
<dbReference type="RefSeq" id="WP_163286449.1">
    <property type="nucleotide sequence ID" value="NZ_JAAGVY010000038.1"/>
</dbReference>
<evidence type="ECO:0000256" key="1">
    <source>
        <dbReference type="ARBA" id="ARBA00005061"/>
    </source>
</evidence>
<dbReference type="EC" id="4.-.-.-" evidence="8"/>
<keyword evidence="4 8" id="KW-0479">Metal-binding</keyword>
<evidence type="ECO:0000256" key="2">
    <source>
        <dbReference type="ARBA" id="ARBA00008900"/>
    </source>
</evidence>
<feature type="binding site" evidence="10">
    <location>
        <position position="13"/>
    </location>
    <ligand>
        <name>Zn(2+)</name>
        <dbReference type="ChEBI" id="CHEBI:29105"/>
    </ligand>
</feature>
<proteinExistence type="inferred from homology"/>
<comment type="similarity">
    <text evidence="2 8">Belongs to the PTPS family. QueD subfamily.</text>
</comment>
<dbReference type="GO" id="GO:0008616">
    <property type="term" value="P:tRNA queuosine(34) biosynthetic process"/>
    <property type="evidence" value="ECO:0007669"/>
    <property type="project" value="UniProtKB-KW"/>
</dbReference>
<keyword evidence="8" id="KW-0671">Queuosine biosynthesis</keyword>
<evidence type="ECO:0000256" key="5">
    <source>
        <dbReference type="ARBA" id="ARBA00022833"/>
    </source>
</evidence>
<dbReference type="SUPFAM" id="SSF55620">
    <property type="entry name" value="Tetrahydrobiopterin biosynthesis enzymes-like"/>
    <property type="match status" value="1"/>
</dbReference>
<dbReference type="NCBIfam" id="TIGR03367">
    <property type="entry name" value="queuosine_QueD"/>
    <property type="match status" value="1"/>
</dbReference>
<gene>
    <name evidence="11" type="primary">queD</name>
    <name evidence="11" type="ORF">G3O08_16150</name>
</gene>
<evidence type="ECO:0000256" key="4">
    <source>
        <dbReference type="ARBA" id="ARBA00022723"/>
    </source>
</evidence>
<evidence type="ECO:0000256" key="10">
    <source>
        <dbReference type="PIRSR" id="PIRSR006113-2"/>
    </source>
</evidence>
<comment type="caution">
    <text evidence="11">The sequence shown here is derived from an EMBL/GenBank/DDBJ whole genome shotgun (WGS) entry which is preliminary data.</text>
</comment>
<dbReference type="Gene3D" id="3.30.479.10">
    <property type="entry name" value="6-pyruvoyl tetrahydropterin synthase/QueD"/>
    <property type="match status" value="1"/>
</dbReference>
<comment type="pathway">
    <text evidence="1 8">Purine metabolism; 7-cyano-7-deazaguanine biosynthesis.</text>
</comment>
<keyword evidence="5 8" id="KW-0862">Zinc</keyword>
<sequence>MKIFKKFTFDSAHFLPNVPDGHKCKNVHGHTYHLTVFFEGDLDDHFKWVIDFGEVKKVIKPIIDSIDHKLLNEIEGLENPTCEILAIWLWDRIKTQIPALATIKLYENPSSGVIYEGS</sequence>
<keyword evidence="12" id="KW-1185">Reference proteome</keyword>
<feature type="active site" description="Proton acceptor" evidence="9">
    <location>
        <position position="24"/>
    </location>
</feature>
<name>A0A7K3WU55_9FLAO</name>
<evidence type="ECO:0000313" key="12">
    <source>
        <dbReference type="Proteomes" id="UP000486602"/>
    </source>
</evidence>
<dbReference type="Proteomes" id="UP000486602">
    <property type="component" value="Unassembled WGS sequence"/>
</dbReference>
<feature type="binding site" evidence="10">
    <location>
        <position position="28"/>
    </location>
    <ligand>
        <name>Zn(2+)</name>
        <dbReference type="ChEBI" id="CHEBI:29105"/>
    </ligand>
</feature>
<dbReference type="EMBL" id="JAAGVY010000038">
    <property type="protein sequence ID" value="NEN25034.1"/>
    <property type="molecule type" value="Genomic_DNA"/>
</dbReference>
<dbReference type="InterPro" id="IPR038418">
    <property type="entry name" value="6-PTP_synth/QueD_sf"/>
</dbReference>
<feature type="binding site" evidence="10">
    <location>
        <position position="30"/>
    </location>
    <ligand>
        <name>Zn(2+)</name>
        <dbReference type="ChEBI" id="CHEBI:29105"/>
    </ligand>
</feature>
<dbReference type="PANTHER" id="PTHR12589:SF7">
    <property type="entry name" value="6-PYRUVOYL TETRAHYDROBIOPTERIN SYNTHASE"/>
    <property type="match status" value="1"/>
</dbReference>
<evidence type="ECO:0000256" key="3">
    <source>
        <dbReference type="ARBA" id="ARBA00018141"/>
    </source>
</evidence>
<keyword evidence="6 8" id="KW-0456">Lyase</keyword>
<dbReference type="Pfam" id="PF01242">
    <property type="entry name" value="PTPS"/>
    <property type="match status" value="1"/>
</dbReference>
<feature type="active site" description="Charge relay system" evidence="9">
    <location>
        <position position="68"/>
    </location>
</feature>
<reference evidence="11 12" key="1">
    <citation type="submission" date="2020-02" db="EMBL/GenBank/DDBJ databases">
        <title>Out from the shadows clarifying the taxonomy of the family Cryomorphaceae and related taxa by utilizing the GTDB taxonomic framework.</title>
        <authorList>
            <person name="Bowman J.P."/>
        </authorList>
    </citation>
    <scope>NUCLEOTIDE SEQUENCE [LARGE SCALE GENOMIC DNA]</scope>
    <source>
        <strain evidence="11 12">QSSC 1-22</strain>
    </source>
</reference>
<dbReference type="PANTHER" id="PTHR12589">
    <property type="entry name" value="PYRUVOYL TETRAHYDROBIOPTERIN SYNTHASE"/>
    <property type="match status" value="1"/>
</dbReference>
<evidence type="ECO:0000313" key="11">
    <source>
        <dbReference type="EMBL" id="NEN25034.1"/>
    </source>
</evidence>
<accession>A0A7K3WU55</accession>
<dbReference type="AlphaFoldDB" id="A0A7K3WU55"/>
<evidence type="ECO:0000256" key="8">
    <source>
        <dbReference type="PIRNR" id="PIRNR006113"/>
    </source>
</evidence>
<comment type="catalytic activity">
    <reaction evidence="7 8">
        <text>7,8-dihydroneopterin 3'-triphosphate + H2O = 6-carboxy-5,6,7,8-tetrahydropterin + triphosphate + acetaldehyde + 2 H(+)</text>
        <dbReference type="Rhea" id="RHEA:27966"/>
        <dbReference type="ChEBI" id="CHEBI:15343"/>
        <dbReference type="ChEBI" id="CHEBI:15377"/>
        <dbReference type="ChEBI" id="CHEBI:15378"/>
        <dbReference type="ChEBI" id="CHEBI:18036"/>
        <dbReference type="ChEBI" id="CHEBI:58462"/>
        <dbReference type="ChEBI" id="CHEBI:61032"/>
        <dbReference type="EC" id="4.1.2.50"/>
    </reaction>
</comment>
<comment type="cofactor">
    <cofactor evidence="8 10">
        <name>Zn(2+)</name>
        <dbReference type="ChEBI" id="CHEBI:29105"/>
    </cofactor>
    <text evidence="8 10">Binds 1 zinc ion per subunit.</text>
</comment>
<dbReference type="InterPro" id="IPR007115">
    <property type="entry name" value="6-PTP_synth/QueD"/>
</dbReference>
<protein>
    <recommendedName>
        <fullName evidence="3 8">6-carboxy-5,6,7,8-tetrahydropterin synthase</fullName>
        <ecNumber evidence="8">4.-.-.-</ecNumber>
    </recommendedName>
</protein>
<evidence type="ECO:0000256" key="6">
    <source>
        <dbReference type="ARBA" id="ARBA00023239"/>
    </source>
</evidence>
<evidence type="ECO:0000256" key="7">
    <source>
        <dbReference type="ARBA" id="ARBA00048807"/>
    </source>
</evidence>
<evidence type="ECO:0000256" key="9">
    <source>
        <dbReference type="PIRSR" id="PIRSR006113-1"/>
    </source>
</evidence>
<dbReference type="UniPathway" id="UPA00391"/>
<feature type="active site" description="Charge relay system" evidence="9">
    <location>
        <position position="107"/>
    </location>
</feature>
<dbReference type="GO" id="GO:0046872">
    <property type="term" value="F:metal ion binding"/>
    <property type="evidence" value="ECO:0007669"/>
    <property type="project" value="UniProtKB-KW"/>
</dbReference>